<evidence type="ECO:0000313" key="2">
    <source>
        <dbReference type="Proteomes" id="UP000546806"/>
    </source>
</evidence>
<dbReference type="AlphaFoldDB" id="A0A842D3L3"/>
<dbReference type="Proteomes" id="UP000546806">
    <property type="component" value="Unassembled WGS sequence"/>
</dbReference>
<organism evidence="1 2">
    <name type="scientific">Listeria booriae</name>
    <dbReference type="NCBI Taxonomy" id="1552123"/>
    <lineage>
        <taxon>Bacteria</taxon>
        <taxon>Bacillati</taxon>
        <taxon>Bacillota</taxon>
        <taxon>Bacilli</taxon>
        <taxon>Bacillales</taxon>
        <taxon>Listeriaceae</taxon>
        <taxon>Listeria</taxon>
    </lineage>
</organism>
<feature type="non-terminal residue" evidence="1">
    <location>
        <position position="1"/>
    </location>
</feature>
<protein>
    <submittedName>
        <fullName evidence="1">Uncharacterized protein</fullName>
    </submittedName>
</protein>
<gene>
    <name evidence="1" type="ORF">HCA78_17820</name>
</gene>
<accession>A0A842D3L3</accession>
<name>A0A842D3L3_9LIST</name>
<comment type="caution">
    <text evidence="1">The sequence shown here is derived from an EMBL/GenBank/DDBJ whole genome shotgun (WGS) entry which is preliminary data.</text>
</comment>
<proteinExistence type="predicted"/>
<reference evidence="1 2" key="1">
    <citation type="submission" date="2020-03" db="EMBL/GenBank/DDBJ databases">
        <title>Soil Listeria distribution.</title>
        <authorList>
            <person name="Liao J."/>
            <person name="Wiedmann M."/>
        </authorList>
    </citation>
    <scope>NUCLEOTIDE SEQUENCE [LARGE SCALE GENOMIC DNA]</scope>
    <source>
        <strain evidence="1 2">FSL L7-0435</strain>
    </source>
</reference>
<dbReference type="EMBL" id="JAARWW010000092">
    <property type="protein sequence ID" value="MBC2005620.1"/>
    <property type="molecule type" value="Genomic_DNA"/>
</dbReference>
<evidence type="ECO:0000313" key="1">
    <source>
        <dbReference type="EMBL" id="MBC2005620.1"/>
    </source>
</evidence>
<dbReference type="RefSeq" id="WP_185534184.1">
    <property type="nucleotide sequence ID" value="NZ_JAARWW010000092.1"/>
</dbReference>
<sequence>VTYRLDAYSTVTGALGFSTQIGTSNGAYHQEIESGTSIGGWGQAGAYNFKLYATYQGVEYLVTEGINTGYIQPIGSQHVYTD</sequence>